<comment type="caution">
    <text evidence="1">The sequence shown here is derived from an EMBL/GenBank/DDBJ whole genome shotgun (WGS) entry which is preliminary data.</text>
</comment>
<evidence type="ECO:0000313" key="2">
    <source>
        <dbReference type="Proteomes" id="UP001529245"/>
    </source>
</evidence>
<dbReference type="Pfam" id="PF14359">
    <property type="entry name" value="DUF4406"/>
    <property type="match status" value="1"/>
</dbReference>
<gene>
    <name evidence="1" type="ORF">QID03_13820</name>
</gene>
<keyword evidence="2" id="KW-1185">Reference proteome</keyword>
<dbReference type="RefSeq" id="WP_283204633.1">
    <property type="nucleotide sequence ID" value="NZ_JASGCB010000040.1"/>
</dbReference>
<reference evidence="1 2" key="1">
    <citation type="submission" date="2023-04" db="EMBL/GenBank/DDBJ databases">
        <title>A. sendaiensis sub sp. chiapanensis a novel subspecie with specific adaptation in bacterial cell wall isolated from an active volcano.</title>
        <authorList>
            <person name="Alvarez Gutierrez P.E."/>
            <person name="Ortiz Cortes L.Y."/>
        </authorList>
    </citation>
    <scope>NUCLEOTIDE SEQUENCE [LARGE SCALE GENOMIC DNA]</scope>
    <source>
        <strain evidence="1 2">PA2</strain>
    </source>
</reference>
<sequence>MALKDLERDGRWYLAGPMSGYPDFNRPTFREAAAKLRAQGLAVVNPAEIRGDEDWEWDDWMRAALHCLLGCHVVVFLPGWEFSRGAQLERAIAEALGMPMFEYRDGEITPLVVQTAHRVRGGKFR</sequence>
<dbReference type="Proteomes" id="UP001529245">
    <property type="component" value="Unassembled WGS sequence"/>
</dbReference>
<dbReference type="SUPFAM" id="SSF52309">
    <property type="entry name" value="N-(deoxy)ribosyltransferase-like"/>
    <property type="match status" value="1"/>
</dbReference>
<organism evidence="1 2">
    <name type="scientific">Alicyclobacillus sendaiensis PA2</name>
    <dbReference type="NCBI Taxonomy" id="3029425"/>
    <lineage>
        <taxon>Bacteria</taxon>
        <taxon>Bacillati</taxon>
        <taxon>Bacillota</taxon>
        <taxon>Bacilli</taxon>
        <taxon>Bacillales</taxon>
        <taxon>Alicyclobacillaceae</taxon>
        <taxon>Alicyclobacillus</taxon>
    </lineage>
</organism>
<dbReference type="EMBL" id="JASGCB010000040">
    <property type="protein sequence ID" value="MDI9261237.1"/>
    <property type="molecule type" value="Genomic_DNA"/>
</dbReference>
<protein>
    <submittedName>
        <fullName evidence="1">DUF4406 domain-containing protein</fullName>
    </submittedName>
</protein>
<dbReference type="InterPro" id="IPR025518">
    <property type="entry name" value="DUF4406"/>
</dbReference>
<evidence type="ECO:0000313" key="1">
    <source>
        <dbReference type="EMBL" id="MDI9261237.1"/>
    </source>
</evidence>
<proteinExistence type="predicted"/>
<dbReference type="Gene3D" id="3.40.50.10400">
    <property type="entry name" value="Hypothetical protein PA1492"/>
    <property type="match status" value="1"/>
</dbReference>
<accession>A0ABT6Y1R4</accession>
<name>A0ABT6Y1R4_ALISE</name>